<dbReference type="EMBL" id="BMAO01026281">
    <property type="protein sequence ID" value="GFR08192.1"/>
    <property type="molecule type" value="Genomic_DNA"/>
</dbReference>
<reference evidence="1" key="1">
    <citation type="submission" date="2020-07" db="EMBL/GenBank/DDBJ databases">
        <title>Multicomponent nature underlies the extraordinary mechanical properties of spider dragline silk.</title>
        <authorList>
            <person name="Kono N."/>
            <person name="Nakamura H."/>
            <person name="Mori M."/>
            <person name="Yoshida Y."/>
            <person name="Ohtoshi R."/>
            <person name="Malay A.D."/>
            <person name="Moran D.A.P."/>
            <person name="Tomita M."/>
            <person name="Numata K."/>
            <person name="Arakawa K."/>
        </authorList>
    </citation>
    <scope>NUCLEOTIDE SEQUENCE</scope>
</reference>
<evidence type="ECO:0000313" key="1">
    <source>
        <dbReference type="EMBL" id="GFR08192.1"/>
    </source>
</evidence>
<keyword evidence="2" id="KW-1185">Reference proteome</keyword>
<organism evidence="1 2">
    <name type="scientific">Trichonephila clavata</name>
    <name type="common">Joro spider</name>
    <name type="synonym">Nephila clavata</name>
    <dbReference type="NCBI Taxonomy" id="2740835"/>
    <lineage>
        <taxon>Eukaryota</taxon>
        <taxon>Metazoa</taxon>
        <taxon>Ecdysozoa</taxon>
        <taxon>Arthropoda</taxon>
        <taxon>Chelicerata</taxon>
        <taxon>Arachnida</taxon>
        <taxon>Araneae</taxon>
        <taxon>Araneomorphae</taxon>
        <taxon>Entelegynae</taxon>
        <taxon>Araneoidea</taxon>
        <taxon>Nephilidae</taxon>
        <taxon>Trichonephila</taxon>
    </lineage>
</organism>
<gene>
    <name evidence="1" type="primary">NCL1_60145</name>
    <name evidence="1" type="ORF">TNCT_568641</name>
</gene>
<sequence>MFLNDTHNEEIQDIYVNQNDILKETFDVLPCISKSANNDGHESKKRKIESILALIDEYELTLVEESKIHRNLDSILNIFYNKKEHNSKKVKMMESSTINIKKKIEKQPGYFSTRRKRCTAGTLKNPTTEEVNNIKEGLLLNSQEIISINTDFDHTYM</sequence>
<proteinExistence type="predicted"/>
<evidence type="ECO:0000313" key="2">
    <source>
        <dbReference type="Proteomes" id="UP000887116"/>
    </source>
</evidence>
<comment type="caution">
    <text evidence="1">The sequence shown here is derived from an EMBL/GenBank/DDBJ whole genome shotgun (WGS) entry which is preliminary data.</text>
</comment>
<accession>A0A8X6GNZ5</accession>
<dbReference type="Proteomes" id="UP000887116">
    <property type="component" value="Unassembled WGS sequence"/>
</dbReference>
<dbReference type="AlphaFoldDB" id="A0A8X6GNZ5"/>
<protein>
    <submittedName>
        <fullName evidence="1">Uncharacterized protein</fullName>
    </submittedName>
</protein>
<name>A0A8X6GNZ5_TRICU</name>